<organism evidence="15 16">
    <name type="scientific">Haliangium ochraceum (strain DSM 14365 / JCM 11303 / SMP-2)</name>
    <dbReference type="NCBI Taxonomy" id="502025"/>
    <lineage>
        <taxon>Bacteria</taxon>
        <taxon>Pseudomonadati</taxon>
        <taxon>Myxococcota</taxon>
        <taxon>Polyangia</taxon>
        <taxon>Haliangiales</taxon>
        <taxon>Kofleriaceae</taxon>
        <taxon>Haliangium</taxon>
    </lineage>
</organism>
<sequence>MSPRRPLPTLPSPPATQPAAPPLRREQVADEDWNDWRWQARNMLTTAEEFARVVELSDEERAALVDTAPMFRTGATPYYASLMDPARADCPIRKQAIPSRRELDFAPEELRDPLGEDSQSPAPCVVHKYPDRVLLLVLDRCAIYCRHCNRRRLVGGDAPPARDDIDAGIDYIARTPQIRDVLLSGGDPLLLSNARLAHILGRLRAIEHVEIIRIGTRLPVVLPMRIDDELCATLRRFHPLYINTHFNHPKEITSEARAACERLVDSGIPVGNQAVLLRGVNSSVRCIRALMRALLRMRVRPYYLFQGDTVLGTDHMRTPVDAAIALMEGLRGWTSGMAIPHMVIDAPGGGGKLPFGPEYVLERHPDHVLVRTYRGRVVRYPEPRERDCRVSYDEVFFADAGDTDGDDPGLHTLDAASEA</sequence>
<dbReference type="GO" id="GO:0046872">
    <property type="term" value="F:metal ion binding"/>
    <property type="evidence" value="ECO:0007669"/>
    <property type="project" value="UniProtKB-KW"/>
</dbReference>
<dbReference type="Proteomes" id="UP000001880">
    <property type="component" value="Chromosome"/>
</dbReference>
<comment type="similarity">
    <text evidence="3">Belongs to the radical SAM superfamily. KamA family.</text>
</comment>
<comment type="cofactor">
    <cofactor evidence="1 12">
        <name>pyridoxal 5'-phosphate</name>
        <dbReference type="ChEBI" id="CHEBI:597326"/>
    </cofactor>
</comment>
<dbReference type="InterPro" id="IPR058240">
    <property type="entry name" value="rSAM_sf"/>
</dbReference>
<keyword evidence="4 11" id="KW-0004">4Fe-4S</keyword>
<dbReference type="Pfam" id="PF04055">
    <property type="entry name" value="Radical_SAM"/>
    <property type="match status" value="1"/>
</dbReference>
<dbReference type="SFLD" id="SFLDG01070">
    <property type="entry name" value="PLP-dependent"/>
    <property type="match status" value="1"/>
</dbReference>
<keyword evidence="6 11" id="KW-0479">Metal-binding</keyword>
<keyword evidence="8" id="KW-0408">Iron</keyword>
<dbReference type="Gene3D" id="3.20.20.70">
    <property type="entry name" value="Aldolase class I"/>
    <property type="match status" value="1"/>
</dbReference>
<dbReference type="PANTHER" id="PTHR30538:SF1">
    <property type="entry name" value="L-LYSINE 2,3-AMINOMUTASE"/>
    <property type="match status" value="1"/>
</dbReference>
<evidence type="ECO:0000256" key="11">
    <source>
        <dbReference type="PIRSR" id="PIRSR004911-1"/>
    </source>
</evidence>
<dbReference type="PANTHER" id="PTHR30538">
    <property type="entry name" value="LYSINE 2,3-AMINOMUTASE-RELATED"/>
    <property type="match status" value="1"/>
</dbReference>
<feature type="modified residue" description="N6-(pyridoxal phosphate)lysine" evidence="12">
    <location>
        <position position="352"/>
    </location>
</feature>
<dbReference type="HOGENOM" id="CLU_032161_0_0_7"/>
<gene>
    <name evidence="15" type="ordered locus">Hoch_3939</name>
</gene>
<keyword evidence="10 15" id="KW-0413">Isomerase</keyword>
<evidence type="ECO:0000259" key="14">
    <source>
        <dbReference type="PROSITE" id="PS51918"/>
    </source>
</evidence>
<feature type="binding site" evidence="11">
    <location>
        <position position="148"/>
    </location>
    <ligand>
        <name>[4Fe-4S] cluster</name>
        <dbReference type="ChEBI" id="CHEBI:49883"/>
        <note>4Fe-4S-S-AdoMet</note>
    </ligand>
</feature>
<protein>
    <submittedName>
        <fullName evidence="15">Lysine 2,3-aminomutase YodO family protein</fullName>
        <ecNumber evidence="15">5.4.3.2</ecNumber>
    </submittedName>
</protein>
<evidence type="ECO:0000256" key="3">
    <source>
        <dbReference type="ARBA" id="ARBA00008703"/>
    </source>
</evidence>
<evidence type="ECO:0000256" key="13">
    <source>
        <dbReference type="SAM" id="MobiDB-lite"/>
    </source>
</evidence>
<feature type="compositionally biased region" description="Pro residues" evidence="13">
    <location>
        <begin position="1"/>
        <end position="21"/>
    </location>
</feature>
<dbReference type="RefSeq" id="WP_012829037.1">
    <property type="nucleotide sequence ID" value="NC_013440.1"/>
</dbReference>
<evidence type="ECO:0000256" key="10">
    <source>
        <dbReference type="ARBA" id="ARBA00023235"/>
    </source>
</evidence>
<feature type="region of interest" description="Disordered" evidence="13">
    <location>
        <begin position="400"/>
        <end position="419"/>
    </location>
</feature>
<dbReference type="EC" id="5.4.3.2" evidence="15"/>
<dbReference type="STRING" id="502025.Hoch_3939"/>
<dbReference type="InterPro" id="IPR003739">
    <property type="entry name" value="Lys_aminomutase/Glu_NH3_mut"/>
</dbReference>
<dbReference type="Gene3D" id="6.10.140.1170">
    <property type="match status" value="1"/>
</dbReference>
<evidence type="ECO:0000256" key="8">
    <source>
        <dbReference type="ARBA" id="ARBA00023004"/>
    </source>
</evidence>
<dbReference type="PIRSF" id="PIRSF004911">
    <property type="entry name" value="DUF160"/>
    <property type="match status" value="1"/>
</dbReference>
<feature type="domain" description="Radical SAM core" evidence="14">
    <location>
        <begin position="127"/>
        <end position="340"/>
    </location>
</feature>
<dbReference type="SUPFAM" id="SSF102114">
    <property type="entry name" value="Radical SAM enzymes"/>
    <property type="match status" value="1"/>
</dbReference>
<dbReference type="EMBL" id="CP001804">
    <property type="protein sequence ID" value="ACY16438.1"/>
    <property type="molecule type" value="Genomic_DNA"/>
</dbReference>
<keyword evidence="5" id="KW-0949">S-adenosyl-L-methionine</keyword>
<evidence type="ECO:0000313" key="16">
    <source>
        <dbReference type="Proteomes" id="UP000001880"/>
    </source>
</evidence>
<dbReference type="InterPro" id="IPR007197">
    <property type="entry name" value="rSAM"/>
</dbReference>
<reference evidence="15 16" key="1">
    <citation type="journal article" date="2010" name="Stand. Genomic Sci.">
        <title>Complete genome sequence of Haliangium ochraceum type strain (SMP-2).</title>
        <authorList>
            <consortium name="US DOE Joint Genome Institute (JGI-PGF)"/>
            <person name="Ivanova N."/>
            <person name="Daum C."/>
            <person name="Lang E."/>
            <person name="Abt B."/>
            <person name="Kopitz M."/>
            <person name="Saunders E."/>
            <person name="Lapidus A."/>
            <person name="Lucas S."/>
            <person name="Glavina Del Rio T."/>
            <person name="Nolan M."/>
            <person name="Tice H."/>
            <person name="Copeland A."/>
            <person name="Cheng J.F."/>
            <person name="Chen F."/>
            <person name="Bruce D."/>
            <person name="Goodwin L."/>
            <person name="Pitluck S."/>
            <person name="Mavromatis K."/>
            <person name="Pati A."/>
            <person name="Mikhailova N."/>
            <person name="Chen A."/>
            <person name="Palaniappan K."/>
            <person name="Land M."/>
            <person name="Hauser L."/>
            <person name="Chang Y.J."/>
            <person name="Jeffries C.D."/>
            <person name="Detter J.C."/>
            <person name="Brettin T."/>
            <person name="Rohde M."/>
            <person name="Goker M."/>
            <person name="Bristow J."/>
            <person name="Markowitz V."/>
            <person name="Eisen J.A."/>
            <person name="Hugenholtz P."/>
            <person name="Kyrpides N.C."/>
            <person name="Klenk H.P."/>
        </authorList>
    </citation>
    <scope>NUCLEOTIDE SEQUENCE [LARGE SCALE GENOMIC DNA]</scope>
    <source>
        <strain evidence="16">DSM 14365 / CIP 107738 / JCM 11303 / AJ 13395 / SMP-2</strain>
    </source>
</reference>
<evidence type="ECO:0000256" key="2">
    <source>
        <dbReference type="ARBA" id="ARBA00001966"/>
    </source>
</evidence>
<comment type="cofactor">
    <cofactor evidence="2">
        <name>[4Fe-4S] cluster</name>
        <dbReference type="ChEBI" id="CHEBI:49883"/>
    </cofactor>
</comment>
<evidence type="ECO:0000256" key="6">
    <source>
        <dbReference type="ARBA" id="ARBA00022723"/>
    </source>
</evidence>
<feature type="binding site" evidence="11">
    <location>
        <position position="145"/>
    </location>
    <ligand>
        <name>[4Fe-4S] cluster</name>
        <dbReference type="ChEBI" id="CHEBI:49883"/>
        <note>4Fe-4S-S-AdoMet</note>
    </ligand>
</feature>
<evidence type="ECO:0000256" key="9">
    <source>
        <dbReference type="ARBA" id="ARBA00023014"/>
    </source>
</evidence>
<keyword evidence="7 12" id="KW-0663">Pyridoxal phosphate</keyword>
<evidence type="ECO:0000313" key="15">
    <source>
        <dbReference type="EMBL" id="ACY16438.1"/>
    </source>
</evidence>
<dbReference type="GO" id="GO:0051539">
    <property type="term" value="F:4 iron, 4 sulfur cluster binding"/>
    <property type="evidence" value="ECO:0007669"/>
    <property type="project" value="UniProtKB-KW"/>
</dbReference>
<evidence type="ECO:0000256" key="12">
    <source>
        <dbReference type="PIRSR" id="PIRSR603739-50"/>
    </source>
</evidence>
<proteinExistence type="inferred from homology"/>
<keyword evidence="16" id="KW-1185">Reference proteome</keyword>
<dbReference type="CDD" id="cd01335">
    <property type="entry name" value="Radical_SAM"/>
    <property type="match status" value="1"/>
</dbReference>
<evidence type="ECO:0000256" key="1">
    <source>
        <dbReference type="ARBA" id="ARBA00001933"/>
    </source>
</evidence>
<dbReference type="eggNOG" id="COG1509">
    <property type="taxonomic scope" value="Bacteria"/>
</dbReference>
<dbReference type="InterPro" id="IPR025895">
    <property type="entry name" value="LAM_C_dom"/>
</dbReference>
<evidence type="ECO:0000256" key="7">
    <source>
        <dbReference type="ARBA" id="ARBA00022898"/>
    </source>
</evidence>
<keyword evidence="9 11" id="KW-0411">Iron-sulfur</keyword>
<name>D0LI59_HALO1</name>
<dbReference type="PROSITE" id="PS51918">
    <property type="entry name" value="RADICAL_SAM"/>
    <property type="match status" value="1"/>
</dbReference>
<feature type="binding site" evidence="11">
    <location>
        <position position="141"/>
    </location>
    <ligand>
        <name>[4Fe-4S] cluster</name>
        <dbReference type="ChEBI" id="CHEBI:49883"/>
        <note>4Fe-4S-S-AdoMet</note>
    </ligand>
</feature>
<dbReference type="Pfam" id="PF12544">
    <property type="entry name" value="LAM_C"/>
    <property type="match status" value="1"/>
</dbReference>
<dbReference type="SFLD" id="SFLDS00029">
    <property type="entry name" value="Radical_SAM"/>
    <property type="match status" value="1"/>
</dbReference>
<feature type="region of interest" description="Disordered" evidence="13">
    <location>
        <begin position="1"/>
        <end position="27"/>
    </location>
</feature>
<accession>D0LI59</accession>
<evidence type="ECO:0000256" key="4">
    <source>
        <dbReference type="ARBA" id="ARBA00022485"/>
    </source>
</evidence>
<evidence type="ECO:0000256" key="5">
    <source>
        <dbReference type="ARBA" id="ARBA00022691"/>
    </source>
</evidence>
<dbReference type="AlphaFoldDB" id="D0LI59"/>
<dbReference type="NCBIfam" id="TIGR00238">
    <property type="entry name" value="KamA family radical SAM protein"/>
    <property type="match status" value="1"/>
</dbReference>
<dbReference type="InterPro" id="IPR013785">
    <property type="entry name" value="Aldolase_TIM"/>
</dbReference>
<dbReference type="KEGG" id="hoh:Hoch_3939"/>
<dbReference type="GO" id="GO:0050066">
    <property type="term" value="F:L-lysine 2,3-aminomutase activity"/>
    <property type="evidence" value="ECO:0007669"/>
    <property type="project" value="UniProtKB-EC"/>
</dbReference>